<sequence length="69" mass="8042">MRLIDSARIHCPYCDVSLNINVDPSEPEQDYTEDCQVCCRPMVLSVQFDDRHHPRVYARRESDIFSPGD</sequence>
<keyword evidence="2" id="KW-1185">Reference proteome</keyword>
<dbReference type="Proteomes" id="UP001595617">
    <property type="component" value="Unassembled WGS sequence"/>
</dbReference>
<comment type="caution">
    <text evidence="1">The sequence shown here is derived from an EMBL/GenBank/DDBJ whole genome shotgun (WGS) entry which is preliminary data.</text>
</comment>
<dbReference type="Pfam" id="PF14255">
    <property type="entry name" value="Zn_ribbon_21"/>
    <property type="match status" value="1"/>
</dbReference>
<gene>
    <name evidence="1" type="ORF">ACFOOG_05580</name>
</gene>
<accession>A0ABV7ZUR1</accession>
<organism evidence="1 2">
    <name type="scientific">Saccharospirillum mangrovi</name>
    <dbReference type="NCBI Taxonomy" id="2161747"/>
    <lineage>
        <taxon>Bacteria</taxon>
        <taxon>Pseudomonadati</taxon>
        <taxon>Pseudomonadota</taxon>
        <taxon>Gammaproteobacteria</taxon>
        <taxon>Oceanospirillales</taxon>
        <taxon>Saccharospirillaceae</taxon>
        <taxon>Saccharospirillum</taxon>
    </lineage>
</organism>
<dbReference type="InterPro" id="IPR025990">
    <property type="entry name" value="zinc_ribbon_bacterial"/>
</dbReference>
<name>A0ABV7ZUR1_9GAMM</name>
<evidence type="ECO:0000313" key="1">
    <source>
        <dbReference type="EMBL" id="MFC3852303.1"/>
    </source>
</evidence>
<dbReference type="RefSeq" id="WP_380694306.1">
    <property type="nucleotide sequence ID" value="NZ_JBHRYR010000002.1"/>
</dbReference>
<reference evidence="2" key="1">
    <citation type="journal article" date="2019" name="Int. J. Syst. Evol. Microbiol.">
        <title>The Global Catalogue of Microorganisms (GCM) 10K type strain sequencing project: providing services to taxonomists for standard genome sequencing and annotation.</title>
        <authorList>
            <consortium name="The Broad Institute Genomics Platform"/>
            <consortium name="The Broad Institute Genome Sequencing Center for Infectious Disease"/>
            <person name="Wu L."/>
            <person name="Ma J."/>
        </authorList>
    </citation>
    <scope>NUCLEOTIDE SEQUENCE [LARGE SCALE GENOMIC DNA]</scope>
    <source>
        <strain evidence="2">IBRC 10765</strain>
    </source>
</reference>
<dbReference type="InterPro" id="IPR017143">
    <property type="entry name" value="UCP037225"/>
</dbReference>
<evidence type="ECO:0000313" key="2">
    <source>
        <dbReference type="Proteomes" id="UP001595617"/>
    </source>
</evidence>
<protein>
    <submittedName>
        <fullName evidence="1">CPXCG motif-containing cysteine-rich protein</fullName>
    </submittedName>
</protein>
<proteinExistence type="predicted"/>
<dbReference type="PIRSF" id="PIRSF037225">
    <property type="entry name" value="UCP037225"/>
    <property type="match status" value="1"/>
</dbReference>
<dbReference type="EMBL" id="JBHRYR010000002">
    <property type="protein sequence ID" value="MFC3852303.1"/>
    <property type="molecule type" value="Genomic_DNA"/>
</dbReference>